<dbReference type="OrthoDB" id="6188167at2"/>
<proteinExistence type="predicted"/>
<dbReference type="RefSeq" id="WP_092834269.1">
    <property type="nucleotide sequence ID" value="NZ_FNJL01000010.1"/>
</dbReference>
<feature type="region of interest" description="Disordered" evidence="1">
    <location>
        <begin position="662"/>
        <end position="707"/>
    </location>
</feature>
<dbReference type="Pfam" id="PF07793">
    <property type="entry name" value="DUF1631"/>
    <property type="match status" value="1"/>
</dbReference>
<organism evidence="2 3">
    <name type="scientific">Paracidovorax cattleyae</name>
    <dbReference type="NCBI Taxonomy" id="80868"/>
    <lineage>
        <taxon>Bacteria</taxon>
        <taxon>Pseudomonadati</taxon>
        <taxon>Pseudomonadota</taxon>
        <taxon>Betaproteobacteria</taxon>
        <taxon>Burkholderiales</taxon>
        <taxon>Comamonadaceae</taxon>
        <taxon>Paracidovorax</taxon>
    </lineage>
</organism>
<feature type="compositionally biased region" description="Low complexity" evidence="1">
    <location>
        <begin position="396"/>
        <end position="410"/>
    </location>
</feature>
<dbReference type="AlphaFoldDB" id="A0A1H0RJF0"/>
<protein>
    <recommendedName>
        <fullName evidence="4">DUF1631 family protein</fullName>
    </recommendedName>
</protein>
<evidence type="ECO:0008006" key="4">
    <source>
        <dbReference type="Google" id="ProtNLM"/>
    </source>
</evidence>
<feature type="region of interest" description="Disordered" evidence="1">
    <location>
        <begin position="390"/>
        <end position="410"/>
    </location>
</feature>
<dbReference type="EMBL" id="FNJL01000010">
    <property type="protein sequence ID" value="SDP29693.1"/>
    <property type="molecule type" value="Genomic_DNA"/>
</dbReference>
<evidence type="ECO:0000313" key="2">
    <source>
        <dbReference type="EMBL" id="SDP29693.1"/>
    </source>
</evidence>
<keyword evidence="3" id="KW-1185">Reference proteome</keyword>
<accession>A0A1H0RJF0</accession>
<reference evidence="3" key="1">
    <citation type="submission" date="2016-10" db="EMBL/GenBank/DDBJ databases">
        <authorList>
            <person name="Varghese N."/>
            <person name="Submissions S."/>
        </authorList>
    </citation>
    <scope>NUCLEOTIDE SEQUENCE [LARGE SCALE GENOMIC DNA]</scope>
    <source>
        <strain evidence="3">DSM 17101</strain>
    </source>
</reference>
<gene>
    <name evidence="2" type="ORF">SAMN04489708_11099</name>
</gene>
<feature type="region of interest" description="Disordered" evidence="1">
    <location>
        <begin position="763"/>
        <end position="797"/>
    </location>
</feature>
<feature type="compositionally biased region" description="Acidic residues" evidence="1">
    <location>
        <begin position="682"/>
        <end position="694"/>
    </location>
</feature>
<dbReference type="InterPro" id="IPR012434">
    <property type="entry name" value="DUF1631"/>
</dbReference>
<dbReference type="Proteomes" id="UP000199317">
    <property type="component" value="Unassembled WGS sequence"/>
</dbReference>
<sequence>MSAIAPAARSAFRACVVAAIRDGEAMMEALAAQARDALDAEAPLARDPRRRDALEGARALLAQHTPALVRGFPMALLEIFAGADPGARARPSGPAAPDFGELSLMDEAEVMAQVELSRAQQVALHATEAVLAELDALVSAAQGLPSVQPDRNPLRPGNYIRALQQVVGATGVSPDVRTLWMAPLRNALGTQLQAAYRGAAARLREDGVQPVGYAVAGHVAGRGAATGRWQEPAVVQGGGGPGGGWGTGYGTVPGLAGMHAAQGTWRDPVTDWSSVGAAPLQPSQPAVLAPEAEEALLTAAMLRQMLAQPMGPLPVPVAAGGPEHRAMATHPGALDGLSVAGLPLAVAPDGDLAAAAAEAMEDIAELERIVGRLSGSLPAPLAAVAPAPAHLEHPGRAGPADAAARPRSRTASEVVSRMMDNIAQDDRLLPPVQRSLQNLRPALQRLVRHDPRFFTDERHPARRLLDALTQRALSFDSEDVDDFSGFARLMERAVDSVASGDTRSADTFAAALAGLEAGWSEQDRRRRVREESARAVAQELTRREALSRRVSQDIRALARAEDVPPDIVEFAAGPWADVVARAQADRPGEDDPGGYLAVVPELFWLAQPALAARAPERLAPAVTRILGALRGGLDSVGHDEGMTAAILERVAILHQAAAEQAAARAGEATESGMPHTGNSLLEPEEAEEAGEDPAEAASTPTDGTKASGVELSIGTWVELTTNHLAVHTQLTWASPHHTLFLFTAPDGSTQSMTRRVRDKLMAEGALRVLPGPPAKAKPRPRPRGAPGDGSSQVRKPR</sequence>
<evidence type="ECO:0000256" key="1">
    <source>
        <dbReference type="SAM" id="MobiDB-lite"/>
    </source>
</evidence>
<name>A0A1H0RJF0_9BURK</name>
<evidence type="ECO:0000313" key="3">
    <source>
        <dbReference type="Proteomes" id="UP000199317"/>
    </source>
</evidence>